<dbReference type="InterPro" id="IPR037523">
    <property type="entry name" value="VOC_core"/>
</dbReference>
<dbReference type="AlphaFoldDB" id="A0A8J3K7X6"/>
<accession>A0A8J3K7X6</accession>
<protein>
    <recommendedName>
        <fullName evidence="1">VOC domain-containing protein</fullName>
    </recommendedName>
</protein>
<dbReference type="Proteomes" id="UP000659904">
    <property type="component" value="Unassembled WGS sequence"/>
</dbReference>
<proteinExistence type="predicted"/>
<dbReference type="EMBL" id="BONH01000002">
    <property type="protein sequence ID" value="GIF95774.1"/>
    <property type="molecule type" value="Genomic_DNA"/>
</dbReference>
<dbReference type="CDD" id="cd06587">
    <property type="entry name" value="VOC"/>
    <property type="match status" value="1"/>
</dbReference>
<dbReference type="InterPro" id="IPR041581">
    <property type="entry name" value="Glyoxalase_6"/>
</dbReference>
<dbReference type="InterPro" id="IPR029068">
    <property type="entry name" value="Glyas_Bleomycin-R_OHBP_Dase"/>
</dbReference>
<keyword evidence="3" id="KW-1185">Reference proteome</keyword>
<feature type="domain" description="VOC" evidence="1">
    <location>
        <begin position="3"/>
        <end position="108"/>
    </location>
</feature>
<evidence type="ECO:0000259" key="1">
    <source>
        <dbReference type="PROSITE" id="PS51819"/>
    </source>
</evidence>
<comment type="caution">
    <text evidence="2">The sequence shown here is derived from an EMBL/GenBank/DDBJ whole genome shotgun (WGS) entry which is preliminary data.</text>
</comment>
<sequence>MARIKSVVLKVDDIPRAAAFWSRALGYQASPDNEAFLVPPDGTGPALHLDLDDRTHLDLFAASAAEQRAEVERLVSLGAVQVDWDYPADADFVVLADPEGNLFCVVDASA</sequence>
<dbReference type="SUPFAM" id="SSF54593">
    <property type="entry name" value="Glyoxalase/Bleomycin resistance protein/Dihydroxybiphenyl dioxygenase"/>
    <property type="match status" value="1"/>
</dbReference>
<gene>
    <name evidence="2" type="ORF">Cci01nite_08680</name>
</gene>
<dbReference type="PROSITE" id="PS51819">
    <property type="entry name" value="VOC"/>
    <property type="match status" value="1"/>
</dbReference>
<organism evidence="2 3">
    <name type="scientific">Catellatospora citrea</name>
    <dbReference type="NCBI Taxonomy" id="53366"/>
    <lineage>
        <taxon>Bacteria</taxon>
        <taxon>Bacillati</taxon>
        <taxon>Actinomycetota</taxon>
        <taxon>Actinomycetes</taxon>
        <taxon>Micromonosporales</taxon>
        <taxon>Micromonosporaceae</taxon>
        <taxon>Catellatospora</taxon>
    </lineage>
</organism>
<dbReference type="Pfam" id="PF18029">
    <property type="entry name" value="Glyoxalase_6"/>
    <property type="match status" value="1"/>
</dbReference>
<evidence type="ECO:0000313" key="3">
    <source>
        <dbReference type="Proteomes" id="UP000659904"/>
    </source>
</evidence>
<dbReference type="RefSeq" id="WP_120321109.1">
    <property type="nucleotide sequence ID" value="NZ_BONH01000002.1"/>
</dbReference>
<evidence type="ECO:0000313" key="2">
    <source>
        <dbReference type="EMBL" id="GIF95774.1"/>
    </source>
</evidence>
<dbReference type="PANTHER" id="PTHR35908:SF1">
    <property type="entry name" value="CONSERVED PROTEIN"/>
    <property type="match status" value="1"/>
</dbReference>
<name>A0A8J3K7X6_9ACTN</name>
<dbReference type="Gene3D" id="3.10.180.10">
    <property type="entry name" value="2,3-Dihydroxybiphenyl 1,2-Dioxygenase, domain 1"/>
    <property type="match status" value="1"/>
</dbReference>
<dbReference type="PANTHER" id="PTHR35908">
    <property type="entry name" value="HYPOTHETICAL FUSION PROTEIN"/>
    <property type="match status" value="1"/>
</dbReference>
<reference evidence="2 3" key="1">
    <citation type="submission" date="2021-01" db="EMBL/GenBank/DDBJ databases">
        <title>Whole genome shotgun sequence of Catellatospora citrea NBRC 14495.</title>
        <authorList>
            <person name="Komaki H."/>
            <person name="Tamura T."/>
        </authorList>
    </citation>
    <scope>NUCLEOTIDE SEQUENCE [LARGE SCALE GENOMIC DNA]</scope>
    <source>
        <strain evidence="2 3">NBRC 14495</strain>
    </source>
</reference>